<evidence type="ECO:0000256" key="1">
    <source>
        <dbReference type="ARBA" id="ARBA00004141"/>
    </source>
</evidence>
<dbReference type="InterPro" id="IPR051645">
    <property type="entry name" value="PER33/POM33_regulator"/>
</dbReference>
<keyword evidence="5 6" id="KW-0472">Membrane</keyword>
<dbReference type="Pfam" id="PF03661">
    <property type="entry name" value="TMEM33_Pom33"/>
    <property type="match status" value="1"/>
</dbReference>
<dbReference type="InterPro" id="IPR005344">
    <property type="entry name" value="TMEM33/Pom33"/>
</dbReference>
<comment type="subcellular location">
    <subcellularLocation>
        <location evidence="1">Membrane</location>
        <topology evidence="1">Multi-pass membrane protein</topology>
    </subcellularLocation>
</comment>
<evidence type="ECO:0000313" key="7">
    <source>
        <dbReference type="EMBL" id="CAK7225710.1"/>
    </source>
</evidence>
<accession>A0ABP0C3F5</accession>
<feature type="transmembrane region" description="Helical" evidence="6">
    <location>
        <begin position="56"/>
        <end position="74"/>
    </location>
</feature>
<name>A0ABP0C3F5_9PEZI</name>
<feature type="transmembrane region" description="Helical" evidence="6">
    <location>
        <begin position="24"/>
        <end position="44"/>
    </location>
</feature>
<evidence type="ECO:0000313" key="8">
    <source>
        <dbReference type="Proteomes" id="UP001642405"/>
    </source>
</evidence>
<dbReference type="PANTHER" id="PTHR12703:SF4">
    <property type="entry name" value="TRANSMEMBRANE PROTEIN 33"/>
    <property type="match status" value="1"/>
</dbReference>
<evidence type="ECO:0000256" key="4">
    <source>
        <dbReference type="ARBA" id="ARBA00022989"/>
    </source>
</evidence>
<evidence type="ECO:0000256" key="3">
    <source>
        <dbReference type="ARBA" id="ARBA00022692"/>
    </source>
</evidence>
<evidence type="ECO:0000256" key="5">
    <source>
        <dbReference type="ARBA" id="ARBA00023136"/>
    </source>
</evidence>
<protein>
    <submittedName>
        <fullName evidence="7">Transmembrane nucleoporin</fullName>
    </submittedName>
</protein>
<dbReference type="PANTHER" id="PTHR12703">
    <property type="entry name" value="TRANSMEMBRANE PROTEIN 33"/>
    <property type="match status" value="1"/>
</dbReference>
<keyword evidence="3 6" id="KW-0812">Transmembrane</keyword>
<sequence length="301" mass="32449">MAPPPSANLPLTERLLTLAKTLQFGWFVGHLTLILCTLRYFLSWIRFNYSTFAPRFAYRTAFVAAAATYGIVVYKTLKARAKGGRAPAGAAGAVGLLADENVQYLLLALVWLYSRQFLLALLPYTIYSVFHVATYTRTNLIPTLVPPAAAPASSATPAGAAAAGSASPSASAKPSAPPHPVAESIGKFVKQYYDSSMSIVALLEIVLWLRLLLSAITFSKGSWILIALYTAFLRARFAQSSHVQSAFGQIEARIDNLTGAQGMNPTVRQVWDTVKGGVRQGYAATDINKYLSGAQAPRKTQ</sequence>
<evidence type="ECO:0000256" key="2">
    <source>
        <dbReference type="ARBA" id="ARBA00007322"/>
    </source>
</evidence>
<comment type="caution">
    <text evidence="7">The sequence shown here is derived from an EMBL/GenBank/DDBJ whole genome shotgun (WGS) entry which is preliminary data.</text>
</comment>
<evidence type="ECO:0000256" key="6">
    <source>
        <dbReference type="SAM" id="Phobius"/>
    </source>
</evidence>
<feature type="transmembrane region" description="Helical" evidence="6">
    <location>
        <begin position="215"/>
        <end position="233"/>
    </location>
</feature>
<proteinExistence type="inferred from homology"/>
<reference evidence="7 8" key="1">
    <citation type="submission" date="2024-01" db="EMBL/GenBank/DDBJ databases">
        <authorList>
            <person name="Allen C."/>
            <person name="Tagirdzhanova G."/>
        </authorList>
    </citation>
    <scope>NUCLEOTIDE SEQUENCE [LARGE SCALE GENOMIC DNA]</scope>
</reference>
<gene>
    <name evidence="7" type="primary">POM33</name>
    <name evidence="7" type="ORF">SCUCBS95973_005955</name>
</gene>
<organism evidence="7 8">
    <name type="scientific">Sporothrix curviconia</name>
    <dbReference type="NCBI Taxonomy" id="1260050"/>
    <lineage>
        <taxon>Eukaryota</taxon>
        <taxon>Fungi</taxon>
        <taxon>Dikarya</taxon>
        <taxon>Ascomycota</taxon>
        <taxon>Pezizomycotina</taxon>
        <taxon>Sordariomycetes</taxon>
        <taxon>Sordariomycetidae</taxon>
        <taxon>Ophiostomatales</taxon>
        <taxon>Ophiostomataceae</taxon>
        <taxon>Sporothrix</taxon>
    </lineage>
</organism>
<keyword evidence="4 6" id="KW-1133">Transmembrane helix</keyword>
<comment type="similarity">
    <text evidence="2">Belongs to the PER33/POM33 family.</text>
</comment>
<dbReference type="EMBL" id="CAWUHB010000034">
    <property type="protein sequence ID" value="CAK7225710.1"/>
    <property type="molecule type" value="Genomic_DNA"/>
</dbReference>
<keyword evidence="8" id="KW-1185">Reference proteome</keyword>
<dbReference type="Proteomes" id="UP001642405">
    <property type="component" value="Unassembled WGS sequence"/>
</dbReference>